<proteinExistence type="predicted"/>
<dbReference type="InterPro" id="IPR036390">
    <property type="entry name" value="WH_DNA-bd_sf"/>
</dbReference>
<dbReference type="EMBL" id="CAJA01000041">
    <property type="protein sequence ID" value="CCH72112.1"/>
    <property type="molecule type" value="Genomic_DNA"/>
</dbReference>
<evidence type="ECO:0000313" key="5">
    <source>
        <dbReference type="EMBL" id="CCH72112.1"/>
    </source>
</evidence>
<reference evidence="5 6" key="1">
    <citation type="journal article" date="2013" name="ISME J.">
        <title>A metabolic model for members of the genus Tetrasphaera involved in enhanced biological phosphorus removal.</title>
        <authorList>
            <person name="Kristiansen R."/>
            <person name="Nguyen H.T.T."/>
            <person name="Saunders A.M."/>
            <person name="Nielsen J.L."/>
            <person name="Wimmer R."/>
            <person name="Le V.Q."/>
            <person name="McIlroy S.J."/>
            <person name="Petrovski S."/>
            <person name="Seviour R.J."/>
            <person name="Calteau A."/>
            <person name="Nielsen K.L."/>
            <person name="Nielsen P.H."/>
        </authorList>
    </citation>
    <scope>NUCLEOTIDE SEQUENCE [LARGE SCALE GENOMIC DNA]</scope>
    <source>
        <strain evidence="5 6">Ben110</strain>
    </source>
</reference>
<feature type="domain" description="HTH arsR-type" evidence="4">
    <location>
        <begin position="221"/>
        <end position="303"/>
    </location>
</feature>
<dbReference type="InterPro" id="IPR011991">
    <property type="entry name" value="ArsR-like_HTH"/>
</dbReference>
<organism evidence="5 6">
    <name type="scientific">Nostocoides australiense Ben110</name>
    <dbReference type="NCBI Taxonomy" id="1193182"/>
    <lineage>
        <taxon>Bacteria</taxon>
        <taxon>Bacillati</taxon>
        <taxon>Actinomycetota</taxon>
        <taxon>Actinomycetes</taxon>
        <taxon>Micrococcales</taxon>
        <taxon>Intrasporangiaceae</taxon>
        <taxon>Nostocoides</taxon>
    </lineage>
</organism>
<sequence>MRARLAAAGRCPQPERALLEALIDPAHPYIPDFLSPVCEHPVSGIEEVADAIANTPESIVDYHVDICFRDRPVRPHVQVTIGTPSEYNAWRRPMPHAVAALLERGPRHVAEQAAAAVRVWFDTVLADEWPATLGVLQADMAYRAEQLATRGAAGLVADLGEGLSWADGAVCVESTFAVDVDWARDGMILTPSTVLTGRPAVVAEEPDPPQLIYPARGVGALWSTSCADHTSATADLPGTTRAAILANLVAPRTTQDLARQLDRAPATVSFHLGILHRGGLVRRWRSGSRVWYEATDLAAQLLG</sequence>
<keyword evidence="3" id="KW-0804">Transcription</keyword>
<protein>
    <submittedName>
        <fullName evidence="5">Putative transcriptional regulator</fullName>
    </submittedName>
</protein>
<dbReference type="PANTHER" id="PTHR43132:SF2">
    <property type="entry name" value="ARSENICAL RESISTANCE OPERON REPRESSOR ARSR-RELATED"/>
    <property type="match status" value="1"/>
</dbReference>
<accession>W6JTI4</accession>
<keyword evidence="6" id="KW-1185">Reference proteome</keyword>
<dbReference type="InterPro" id="IPR001845">
    <property type="entry name" value="HTH_ArsR_DNA-bd_dom"/>
</dbReference>
<evidence type="ECO:0000256" key="1">
    <source>
        <dbReference type="ARBA" id="ARBA00023015"/>
    </source>
</evidence>
<dbReference type="GO" id="GO:0003677">
    <property type="term" value="F:DNA binding"/>
    <property type="evidence" value="ECO:0007669"/>
    <property type="project" value="UniProtKB-KW"/>
</dbReference>
<dbReference type="Proteomes" id="UP000035763">
    <property type="component" value="Unassembled WGS sequence"/>
</dbReference>
<dbReference type="CDD" id="cd00090">
    <property type="entry name" value="HTH_ARSR"/>
    <property type="match status" value="1"/>
</dbReference>
<dbReference type="InterPro" id="IPR036388">
    <property type="entry name" value="WH-like_DNA-bd_sf"/>
</dbReference>
<dbReference type="Pfam" id="PF12840">
    <property type="entry name" value="HTH_20"/>
    <property type="match status" value="1"/>
</dbReference>
<dbReference type="PROSITE" id="PS50987">
    <property type="entry name" value="HTH_ARSR_2"/>
    <property type="match status" value="1"/>
</dbReference>
<evidence type="ECO:0000259" key="4">
    <source>
        <dbReference type="PROSITE" id="PS50987"/>
    </source>
</evidence>
<gene>
    <name evidence="5" type="ORF">BN11_1350017</name>
</gene>
<keyword evidence="1" id="KW-0805">Transcription regulation</keyword>
<dbReference type="Gene3D" id="1.10.10.10">
    <property type="entry name" value="Winged helix-like DNA-binding domain superfamily/Winged helix DNA-binding domain"/>
    <property type="match status" value="1"/>
</dbReference>
<evidence type="ECO:0000256" key="3">
    <source>
        <dbReference type="ARBA" id="ARBA00023163"/>
    </source>
</evidence>
<evidence type="ECO:0000256" key="2">
    <source>
        <dbReference type="ARBA" id="ARBA00023125"/>
    </source>
</evidence>
<dbReference type="STRING" id="1193182.BN11_1350017"/>
<dbReference type="OrthoDB" id="3460651at2"/>
<evidence type="ECO:0000313" key="6">
    <source>
        <dbReference type="Proteomes" id="UP000035763"/>
    </source>
</evidence>
<dbReference type="GO" id="GO:0003700">
    <property type="term" value="F:DNA-binding transcription factor activity"/>
    <property type="evidence" value="ECO:0007669"/>
    <property type="project" value="InterPro"/>
</dbReference>
<dbReference type="InterPro" id="IPR051011">
    <property type="entry name" value="Metal_resp_trans_reg"/>
</dbReference>
<comment type="caution">
    <text evidence="5">The sequence shown here is derived from an EMBL/GenBank/DDBJ whole genome shotgun (WGS) entry which is preliminary data.</text>
</comment>
<dbReference type="AlphaFoldDB" id="W6JTI4"/>
<name>W6JTI4_9MICO</name>
<keyword evidence="2" id="KW-0238">DNA-binding</keyword>
<dbReference type="PANTHER" id="PTHR43132">
    <property type="entry name" value="ARSENICAL RESISTANCE OPERON REPRESSOR ARSR-RELATED"/>
    <property type="match status" value="1"/>
</dbReference>
<dbReference type="SUPFAM" id="SSF46785">
    <property type="entry name" value="Winged helix' DNA-binding domain"/>
    <property type="match status" value="1"/>
</dbReference>